<protein>
    <submittedName>
        <fullName evidence="2">Battenin</fullName>
    </submittedName>
</protein>
<evidence type="ECO:0000313" key="2">
    <source>
        <dbReference type="WBParaSite" id="RSKR_0001178350.1"/>
    </source>
</evidence>
<dbReference type="Proteomes" id="UP000095286">
    <property type="component" value="Unplaced"/>
</dbReference>
<reference evidence="2" key="1">
    <citation type="submission" date="2016-11" db="UniProtKB">
        <authorList>
            <consortium name="WormBaseParasite"/>
        </authorList>
    </citation>
    <scope>IDENTIFICATION</scope>
    <source>
        <strain evidence="2">KR3021</strain>
    </source>
</reference>
<sequence>MSGIVLIPLANMKKDKFFKFYSKLSNDDQSRPMLSAGGNNHEAPKEHMHMFAHMKIARNSINLFMINFVTFACFPSILNEIEPSQESASYYLIVPKNCFSVVTTFLVFGIFMLLGNILANHIKINEKIVWIPSVARILFIPFFFFCNYRTNVRTFPVFVTNQWILISTVGLFGISGGYLSSLSITYSTKTVSLSKSHVVFMLTSFIGSLGTVIGYIFTSTLIDIIDNCGPLTALQLSGKPIIETIANVTELITSNVTEIINVNNISDAINTTMQTTINSTLL</sequence>
<accession>A0AC35UHQ7</accession>
<name>A0AC35UHQ7_9BILA</name>
<evidence type="ECO:0000313" key="1">
    <source>
        <dbReference type="Proteomes" id="UP000095286"/>
    </source>
</evidence>
<dbReference type="WBParaSite" id="RSKR_0001178350.1">
    <property type="protein sequence ID" value="RSKR_0001178350.1"/>
    <property type="gene ID" value="RSKR_0001178350"/>
</dbReference>
<organism evidence="1 2">
    <name type="scientific">Rhabditophanes sp. KR3021</name>
    <dbReference type="NCBI Taxonomy" id="114890"/>
    <lineage>
        <taxon>Eukaryota</taxon>
        <taxon>Metazoa</taxon>
        <taxon>Ecdysozoa</taxon>
        <taxon>Nematoda</taxon>
        <taxon>Chromadorea</taxon>
        <taxon>Rhabditida</taxon>
        <taxon>Tylenchina</taxon>
        <taxon>Panagrolaimomorpha</taxon>
        <taxon>Strongyloidoidea</taxon>
        <taxon>Alloionematidae</taxon>
        <taxon>Rhabditophanes</taxon>
    </lineage>
</organism>
<proteinExistence type="predicted"/>